<proteinExistence type="predicted"/>
<evidence type="ECO:0000313" key="4">
    <source>
        <dbReference type="Proteomes" id="UP000813385"/>
    </source>
</evidence>
<sequence>MDPIECASRTTIDCPSAGKLMASIMELSAINVPYRQVFNFYNRSSCLEPDYDVSHVVGLYDAWANTAEGDQVGTLYDVITEDSGCFFDYCKNLNFTGNADFAGVGVVVAFCVQISIATCFAILYLYLFFKRSDDEWRPFRATFHTFFMSSVFFNAAIGIAATSTIIMENKSQYTALFAPLGFLLSLASTQTMWALYRLLINPPKQSDDSTSMKTILKSLAEEKVFSESRLLKLCLALLWITLLAICGFIIKVEWGTNFELFCFDNLRGQALATNLLYTPLGLVSLGLICAVLKKIFPEGERFQCWMWLGPITAFFGLIIMWLAFVSLWYLRTELRSIGVKGYQDNHWGFGQIAAVAALLPTLVDIIRDSHKLLVGEEQQKDGGEGKKEEVRTPVQSEAQGQVGAADCRV</sequence>
<evidence type="ECO:0000313" key="3">
    <source>
        <dbReference type="EMBL" id="KAH7353611.1"/>
    </source>
</evidence>
<dbReference type="AlphaFoldDB" id="A0A8K0TDT6"/>
<keyword evidence="2" id="KW-0472">Membrane</keyword>
<feature type="region of interest" description="Disordered" evidence="1">
    <location>
        <begin position="377"/>
        <end position="409"/>
    </location>
</feature>
<dbReference type="Proteomes" id="UP000813385">
    <property type="component" value="Unassembled WGS sequence"/>
</dbReference>
<dbReference type="OrthoDB" id="4582561at2759"/>
<accession>A0A8K0TDT6</accession>
<feature type="transmembrane region" description="Helical" evidence="2">
    <location>
        <begin position="349"/>
        <end position="366"/>
    </location>
</feature>
<keyword evidence="2" id="KW-1133">Transmembrane helix</keyword>
<feature type="transmembrane region" description="Helical" evidence="2">
    <location>
        <begin position="304"/>
        <end position="329"/>
    </location>
</feature>
<feature type="transmembrane region" description="Helical" evidence="2">
    <location>
        <begin position="230"/>
        <end position="250"/>
    </location>
</feature>
<feature type="transmembrane region" description="Helical" evidence="2">
    <location>
        <begin position="173"/>
        <end position="196"/>
    </location>
</feature>
<keyword evidence="4" id="KW-1185">Reference proteome</keyword>
<evidence type="ECO:0000256" key="1">
    <source>
        <dbReference type="SAM" id="MobiDB-lite"/>
    </source>
</evidence>
<reference evidence="3" key="1">
    <citation type="journal article" date="2021" name="Nat. Commun.">
        <title>Genetic determinants of endophytism in the Arabidopsis root mycobiome.</title>
        <authorList>
            <person name="Mesny F."/>
            <person name="Miyauchi S."/>
            <person name="Thiergart T."/>
            <person name="Pickel B."/>
            <person name="Atanasova L."/>
            <person name="Karlsson M."/>
            <person name="Huettel B."/>
            <person name="Barry K.W."/>
            <person name="Haridas S."/>
            <person name="Chen C."/>
            <person name="Bauer D."/>
            <person name="Andreopoulos W."/>
            <person name="Pangilinan J."/>
            <person name="LaButti K."/>
            <person name="Riley R."/>
            <person name="Lipzen A."/>
            <person name="Clum A."/>
            <person name="Drula E."/>
            <person name="Henrissat B."/>
            <person name="Kohler A."/>
            <person name="Grigoriev I.V."/>
            <person name="Martin F.M."/>
            <person name="Hacquard S."/>
        </authorList>
    </citation>
    <scope>NUCLEOTIDE SEQUENCE</scope>
    <source>
        <strain evidence="3">MPI-CAGE-AT-0016</strain>
    </source>
</reference>
<gene>
    <name evidence="3" type="ORF">B0T11DRAFT_287126</name>
</gene>
<organism evidence="3 4">
    <name type="scientific">Plectosphaerella cucumerina</name>
    <dbReference type="NCBI Taxonomy" id="40658"/>
    <lineage>
        <taxon>Eukaryota</taxon>
        <taxon>Fungi</taxon>
        <taxon>Dikarya</taxon>
        <taxon>Ascomycota</taxon>
        <taxon>Pezizomycotina</taxon>
        <taxon>Sordariomycetes</taxon>
        <taxon>Hypocreomycetidae</taxon>
        <taxon>Glomerellales</taxon>
        <taxon>Plectosphaerellaceae</taxon>
        <taxon>Plectosphaerella</taxon>
    </lineage>
</organism>
<name>A0A8K0TDT6_9PEZI</name>
<feature type="transmembrane region" description="Helical" evidence="2">
    <location>
        <begin position="141"/>
        <end position="167"/>
    </location>
</feature>
<evidence type="ECO:0000256" key="2">
    <source>
        <dbReference type="SAM" id="Phobius"/>
    </source>
</evidence>
<keyword evidence="2" id="KW-0812">Transmembrane</keyword>
<feature type="transmembrane region" description="Helical" evidence="2">
    <location>
        <begin position="101"/>
        <end position="129"/>
    </location>
</feature>
<dbReference type="EMBL" id="JAGPXD010000005">
    <property type="protein sequence ID" value="KAH7353611.1"/>
    <property type="molecule type" value="Genomic_DNA"/>
</dbReference>
<protein>
    <submittedName>
        <fullName evidence="3">Uncharacterized protein</fullName>
    </submittedName>
</protein>
<feature type="compositionally biased region" description="Basic and acidic residues" evidence="1">
    <location>
        <begin position="377"/>
        <end position="391"/>
    </location>
</feature>
<feature type="transmembrane region" description="Helical" evidence="2">
    <location>
        <begin position="270"/>
        <end position="292"/>
    </location>
</feature>
<comment type="caution">
    <text evidence="3">The sequence shown here is derived from an EMBL/GenBank/DDBJ whole genome shotgun (WGS) entry which is preliminary data.</text>
</comment>